<dbReference type="EMBL" id="CP063849">
    <property type="protein sequence ID" value="QOY85353.1"/>
    <property type="molecule type" value="Genomic_DNA"/>
</dbReference>
<proteinExistence type="predicted"/>
<dbReference type="KEGG" id="pfer:IRI77_21260"/>
<dbReference type="Proteomes" id="UP000593892">
    <property type="component" value="Chromosome"/>
</dbReference>
<evidence type="ECO:0000313" key="4">
    <source>
        <dbReference type="EMBL" id="QOY85353.1"/>
    </source>
</evidence>
<dbReference type="SUPFAM" id="SSF52540">
    <property type="entry name" value="P-loop containing nucleoside triphosphate hydrolases"/>
    <property type="match status" value="2"/>
</dbReference>
<dbReference type="InterPro" id="IPR027417">
    <property type="entry name" value="P-loop_NTPase"/>
</dbReference>
<accession>A0A7S7NKJ4</accession>
<feature type="domain" description="AAA+ ATPase" evidence="3">
    <location>
        <begin position="298"/>
        <end position="423"/>
    </location>
</feature>
<feature type="domain" description="AAA+ ATPase" evidence="3">
    <location>
        <begin position="40"/>
        <end position="176"/>
    </location>
</feature>
<name>A0A7S7NKJ4_PALFE</name>
<dbReference type="Pfam" id="PF17862">
    <property type="entry name" value="AAA_lid_3"/>
    <property type="match status" value="1"/>
</dbReference>
<dbReference type="PANTHER" id="PTHR23077">
    <property type="entry name" value="AAA-FAMILY ATPASE"/>
    <property type="match status" value="1"/>
</dbReference>
<evidence type="ECO:0000259" key="3">
    <source>
        <dbReference type="SMART" id="SM00382"/>
    </source>
</evidence>
<protein>
    <submittedName>
        <fullName evidence="4">AAA family ATPase</fullName>
    </submittedName>
</protein>
<dbReference type="GO" id="GO:0005524">
    <property type="term" value="F:ATP binding"/>
    <property type="evidence" value="ECO:0007669"/>
    <property type="project" value="UniProtKB-KW"/>
</dbReference>
<gene>
    <name evidence="4" type="ORF">IRI77_21260</name>
</gene>
<evidence type="ECO:0000256" key="1">
    <source>
        <dbReference type="ARBA" id="ARBA00022741"/>
    </source>
</evidence>
<keyword evidence="5" id="KW-1185">Reference proteome</keyword>
<dbReference type="PANTHER" id="PTHR23077:SF171">
    <property type="entry name" value="NUCLEAR VALOSIN-CONTAINING PROTEIN-LIKE"/>
    <property type="match status" value="1"/>
</dbReference>
<dbReference type="RefSeq" id="WP_194447023.1">
    <property type="nucleotide sequence ID" value="NZ_CP063849.1"/>
</dbReference>
<dbReference type="SMART" id="SM00382">
    <property type="entry name" value="AAA"/>
    <property type="match status" value="2"/>
</dbReference>
<keyword evidence="1" id="KW-0547">Nucleotide-binding</keyword>
<evidence type="ECO:0000256" key="2">
    <source>
        <dbReference type="ARBA" id="ARBA00022840"/>
    </source>
</evidence>
<sequence>MASIHPPSPDRAAKPHELRLQELTRWVLSGSPGQFLGLQAPRGILLSGPPGCGKTRLVRTAAMECGAAFFPHECGHLLDQFYRDGVGGLTQVFDEARAHPPSILFLSDVEMLAPRLVFEQGRAELPLVAHLLKQVDCTEAGSRVFLVAASSKPNTIAQELRSRGRLDREIVMPVPDRVARKEILEACVRSLPVEGVIDLESLARITSGFTGADLASICEEAVLAACRHQREQPRLRMDHFLMALRVVEGTARGEVFLETPNARWSGIGGLEPQKQRLRELIEWPIRHAEAYVRAGVSGSRGVLLSGPSGVGKTLLARAVASESGAGFLALHGKIFHAQHEDPAGTLREAFRRVRQSAPCILFLDHVEDLMQSYLSQHLLAEMSALAGLRGIVVLGATSCIDRLDPALLGTGFFDEIIEIPLPAENERREILELLLASRTPKLQADLDYLARSTQDFTGEDLLGLCNRASRLALLRVLGAGAPGDAIPQPADFEAGLDELRRRRRRHFV</sequence>
<dbReference type="InterPro" id="IPR050168">
    <property type="entry name" value="AAA_ATPase_domain"/>
</dbReference>
<dbReference type="GO" id="GO:0016887">
    <property type="term" value="F:ATP hydrolysis activity"/>
    <property type="evidence" value="ECO:0007669"/>
    <property type="project" value="InterPro"/>
</dbReference>
<dbReference type="Gene3D" id="3.40.50.300">
    <property type="entry name" value="P-loop containing nucleotide triphosphate hydrolases"/>
    <property type="match status" value="2"/>
</dbReference>
<dbReference type="AlphaFoldDB" id="A0A7S7NKJ4"/>
<dbReference type="InterPro" id="IPR003593">
    <property type="entry name" value="AAA+_ATPase"/>
</dbReference>
<reference evidence="4 5" key="1">
    <citation type="submission" date="2020-10" db="EMBL/GenBank/DDBJ databases">
        <title>Complete genome sequence of Paludibaculum fermentans P105T, a facultatively anaerobic acidobacterium capable of dissimilatory Fe(III) reduction.</title>
        <authorList>
            <person name="Dedysh S.N."/>
            <person name="Beletsky A.V."/>
            <person name="Kulichevskaya I.S."/>
            <person name="Mardanov A.V."/>
            <person name="Ravin N.V."/>
        </authorList>
    </citation>
    <scope>NUCLEOTIDE SEQUENCE [LARGE SCALE GENOMIC DNA]</scope>
    <source>
        <strain evidence="4 5">P105</strain>
    </source>
</reference>
<organism evidence="4 5">
    <name type="scientific">Paludibaculum fermentans</name>
    <dbReference type="NCBI Taxonomy" id="1473598"/>
    <lineage>
        <taxon>Bacteria</taxon>
        <taxon>Pseudomonadati</taxon>
        <taxon>Acidobacteriota</taxon>
        <taxon>Terriglobia</taxon>
        <taxon>Bryobacterales</taxon>
        <taxon>Bryobacteraceae</taxon>
        <taxon>Paludibaculum</taxon>
    </lineage>
</organism>
<dbReference type="InterPro" id="IPR041569">
    <property type="entry name" value="AAA_lid_3"/>
</dbReference>
<evidence type="ECO:0000313" key="5">
    <source>
        <dbReference type="Proteomes" id="UP000593892"/>
    </source>
</evidence>
<dbReference type="InterPro" id="IPR003959">
    <property type="entry name" value="ATPase_AAA_core"/>
</dbReference>
<keyword evidence="2" id="KW-0067">ATP-binding</keyword>
<dbReference type="Pfam" id="PF00004">
    <property type="entry name" value="AAA"/>
    <property type="match status" value="2"/>
</dbReference>
<dbReference type="Gene3D" id="1.10.8.60">
    <property type="match status" value="2"/>
</dbReference>